<proteinExistence type="predicted"/>
<name>A0A1G9FRE9_9RHOB</name>
<dbReference type="Gene3D" id="3.10.180.10">
    <property type="entry name" value="2,3-Dihydroxybiphenyl 1,2-Dioxygenase, domain 1"/>
    <property type="match status" value="2"/>
</dbReference>
<reference evidence="3" key="1">
    <citation type="submission" date="2016-10" db="EMBL/GenBank/DDBJ databases">
        <authorList>
            <person name="Varghese N."/>
            <person name="Submissions S."/>
        </authorList>
    </citation>
    <scope>NUCLEOTIDE SEQUENCE [LARGE SCALE GENOMIC DNA]</scope>
    <source>
        <strain evidence="3">CGMCC 1.7655</strain>
    </source>
</reference>
<dbReference type="OrthoDB" id="9793039at2"/>
<dbReference type="AlphaFoldDB" id="A0A1G9FRE9"/>
<feature type="domain" description="VOC" evidence="1">
    <location>
        <begin position="148"/>
        <end position="262"/>
    </location>
</feature>
<dbReference type="PROSITE" id="PS51819">
    <property type="entry name" value="VOC"/>
    <property type="match status" value="2"/>
</dbReference>
<dbReference type="STRING" id="525640.SAMN04487971_10460"/>
<gene>
    <name evidence="2" type="ORF">SAMN04487971_10460</name>
</gene>
<organism evidence="2 3">
    <name type="scientific">Paracoccus chinensis</name>
    <dbReference type="NCBI Taxonomy" id="525640"/>
    <lineage>
        <taxon>Bacteria</taxon>
        <taxon>Pseudomonadati</taxon>
        <taxon>Pseudomonadota</taxon>
        <taxon>Alphaproteobacteria</taxon>
        <taxon>Rhodobacterales</taxon>
        <taxon>Paracoccaceae</taxon>
        <taxon>Paracoccus</taxon>
    </lineage>
</organism>
<dbReference type="PANTHER" id="PTHR33993:SF14">
    <property type="entry name" value="GB|AAF24581.1"/>
    <property type="match status" value="1"/>
</dbReference>
<dbReference type="CDD" id="cd07247">
    <property type="entry name" value="SgaA_N_like"/>
    <property type="match status" value="2"/>
</dbReference>
<protein>
    <recommendedName>
        <fullName evidence="1">VOC domain-containing protein</fullName>
    </recommendedName>
</protein>
<dbReference type="InterPro" id="IPR029068">
    <property type="entry name" value="Glyas_Bleomycin-R_OHBP_Dase"/>
</dbReference>
<evidence type="ECO:0000313" key="3">
    <source>
        <dbReference type="Proteomes" id="UP000199555"/>
    </source>
</evidence>
<dbReference type="InterPro" id="IPR004360">
    <property type="entry name" value="Glyas_Fos-R_dOase_dom"/>
</dbReference>
<dbReference type="PANTHER" id="PTHR33993">
    <property type="entry name" value="GLYOXALASE-RELATED"/>
    <property type="match status" value="1"/>
</dbReference>
<dbReference type="Pfam" id="PF00903">
    <property type="entry name" value="Glyoxalase"/>
    <property type="match status" value="2"/>
</dbReference>
<keyword evidence="3" id="KW-1185">Reference proteome</keyword>
<evidence type="ECO:0000259" key="1">
    <source>
        <dbReference type="PROSITE" id="PS51819"/>
    </source>
</evidence>
<dbReference type="EMBL" id="FNGE01000004">
    <property type="protein sequence ID" value="SDK90969.1"/>
    <property type="molecule type" value="Genomic_DNA"/>
</dbReference>
<sequence>MSYQGNPCWYELGTGDLDAAQAFYGAVLGWEIADAGMKDFPYLLARSGGEMVAGMMSLAEQEFAPPPNWLIYFAVDDCDRTAGEIARASGRVMRGPADIPGTGRFAIAADPQGAVFGILEPDMSGMSAEDIARAERGEGAFDQRKDGHGNWHELMSSDPEAGFAFYAGLFGWTKGEAMDMGPMGSYQLFRHKGTDIGGMMGLGNAPMPVWLPYFGANGIVGAISRVKAAGGSVSHGPVEVPGGAFIAVCTDPQGAWFALVGPREHTA</sequence>
<feature type="domain" description="VOC" evidence="1">
    <location>
        <begin position="6"/>
        <end position="121"/>
    </location>
</feature>
<evidence type="ECO:0000313" key="2">
    <source>
        <dbReference type="EMBL" id="SDK90969.1"/>
    </source>
</evidence>
<dbReference type="Proteomes" id="UP000199555">
    <property type="component" value="Unassembled WGS sequence"/>
</dbReference>
<accession>A0A1G9FRE9</accession>
<dbReference type="InterPro" id="IPR052164">
    <property type="entry name" value="Anthracycline_SecMetBiosynth"/>
</dbReference>
<dbReference type="SUPFAM" id="SSF54593">
    <property type="entry name" value="Glyoxalase/Bleomycin resistance protein/Dihydroxybiphenyl dioxygenase"/>
    <property type="match status" value="2"/>
</dbReference>
<dbReference type="RefSeq" id="WP_090753801.1">
    <property type="nucleotide sequence ID" value="NZ_FNGE01000004.1"/>
</dbReference>
<dbReference type="InterPro" id="IPR037523">
    <property type="entry name" value="VOC_core"/>
</dbReference>